<reference evidence="6" key="1">
    <citation type="journal article" date="2004" name="Science">
        <title>Reverse methanogenesis: testing the hypothesis with environmental genomics.</title>
        <authorList>
            <person name="Hallam S.J."/>
            <person name="Putnam N."/>
            <person name="Preston C.M."/>
            <person name="Detter J.C."/>
            <person name="Rokhsar D."/>
            <person name="Richardson P.M."/>
            <person name="DeLong E.F."/>
        </authorList>
    </citation>
    <scope>NUCLEOTIDE SEQUENCE</scope>
</reference>
<dbReference type="EMBL" id="AY714840">
    <property type="protein sequence ID" value="AAU83027.1"/>
    <property type="molecule type" value="Genomic_DNA"/>
</dbReference>
<evidence type="ECO:0000313" key="6">
    <source>
        <dbReference type="EMBL" id="AAU83027.1"/>
    </source>
</evidence>
<dbReference type="SUPFAM" id="SSF46785">
    <property type="entry name" value="Winged helix' DNA-binding domain"/>
    <property type="match status" value="1"/>
</dbReference>
<dbReference type="AlphaFoldDB" id="Q64C50"/>
<reference evidence="6" key="2">
    <citation type="submission" date="2004-08" db="EMBL/GenBank/DDBJ databases">
        <authorList>
            <person name="Putnam N."/>
            <person name="Detter J.C."/>
            <person name="Richardson P.M."/>
            <person name="Rokhsar D."/>
        </authorList>
    </citation>
    <scope>NUCLEOTIDE SEQUENCE</scope>
</reference>
<evidence type="ECO:0000256" key="2">
    <source>
        <dbReference type="ARBA" id="ARBA00023002"/>
    </source>
</evidence>
<accession>Q64C50</accession>
<evidence type="ECO:0000259" key="5">
    <source>
        <dbReference type="Pfam" id="PF02662"/>
    </source>
</evidence>
<dbReference type="GO" id="GO:0016491">
    <property type="term" value="F:oxidoreductase activity"/>
    <property type="evidence" value="ECO:0007669"/>
    <property type="project" value="UniProtKB-KW"/>
</dbReference>
<feature type="domain" description="F420-non-reducing hydrogenase iron-sulfur subunit D" evidence="5">
    <location>
        <begin position="7"/>
        <end position="128"/>
    </location>
</feature>
<keyword evidence="2" id="KW-0560">Oxidoreductase</keyword>
<proteinExistence type="predicted"/>
<protein>
    <submittedName>
        <fullName evidence="6">Coenzyme F420-reducing hydrogenase delta subunit</fullName>
    </submittedName>
</protein>
<organism evidence="6">
    <name type="scientific">Uncultured archaeon GZfos26G2</name>
    <dbReference type="NCBI Taxonomy" id="3386331"/>
    <lineage>
        <taxon>Archaea</taxon>
        <taxon>Methanobacteriati</taxon>
        <taxon>Methanobacteriota</taxon>
        <taxon>Stenosarchaea group</taxon>
        <taxon>Methanomicrobia</taxon>
        <taxon>Candidatus Methanophagales</taxon>
        <taxon>Candidatus Methanophagaceae</taxon>
        <taxon>Candidatus Methanophaga</taxon>
    </lineage>
</organism>
<dbReference type="GO" id="GO:0046872">
    <property type="term" value="F:metal ion binding"/>
    <property type="evidence" value="ECO:0007669"/>
    <property type="project" value="UniProtKB-KW"/>
</dbReference>
<sequence>MDEVKLIGFMCNWCCYAGADLAGVSRFQYPPNIRIIRVMCSGRVDPELILDTFLYGADGVFIGGCHLGDCHYLEGNYYAEKKIEMAKRLLKAAGVEPERLRLEWISASEGERFAAIITEFTEEIKELGPVKCEKEELEAACIAAADYKLRILATKERELLEDGNKYGEVFTMHEMDRLLDDMVQEDYESKRILLKLKKPMSVKEIASELNLKPNVVFRRILDLKRHELIEIHEIRDNTPVYIANTREGVE</sequence>
<dbReference type="Pfam" id="PF02662">
    <property type="entry name" value="FlpD"/>
    <property type="match status" value="1"/>
</dbReference>
<name>Q64C50_UNCAG</name>
<evidence type="ECO:0000256" key="4">
    <source>
        <dbReference type="ARBA" id="ARBA00023014"/>
    </source>
</evidence>
<evidence type="ECO:0000256" key="3">
    <source>
        <dbReference type="ARBA" id="ARBA00023004"/>
    </source>
</evidence>
<dbReference type="InterPro" id="IPR036390">
    <property type="entry name" value="WH_DNA-bd_sf"/>
</dbReference>
<keyword evidence="1" id="KW-0479">Metal-binding</keyword>
<gene>
    <name evidence="6" type="primary">frhB</name>
    <name evidence="6" type="ORF">GZ26D6_3</name>
</gene>
<dbReference type="InterPro" id="IPR003813">
    <property type="entry name" value="MvhD/FlpD"/>
</dbReference>
<keyword evidence="4" id="KW-0411">Iron-sulfur</keyword>
<evidence type="ECO:0000256" key="1">
    <source>
        <dbReference type="ARBA" id="ARBA00022723"/>
    </source>
</evidence>
<dbReference type="GO" id="GO:0051536">
    <property type="term" value="F:iron-sulfur cluster binding"/>
    <property type="evidence" value="ECO:0007669"/>
    <property type="project" value="UniProtKB-KW"/>
</dbReference>
<keyword evidence="3" id="KW-0408">Iron</keyword>